<evidence type="ECO:0000313" key="4">
    <source>
        <dbReference type="Proteomes" id="UP000307440"/>
    </source>
</evidence>
<dbReference type="STRING" id="230819.A0A5C3KS69"/>
<protein>
    <recommendedName>
        <fullName evidence="5">Transmembrane protein</fullName>
    </recommendedName>
</protein>
<dbReference type="OrthoDB" id="3052647at2759"/>
<dbReference type="Proteomes" id="UP000307440">
    <property type="component" value="Unassembled WGS sequence"/>
</dbReference>
<proteinExistence type="predicted"/>
<organism evidence="3 4">
    <name type="scientific">Coprinopsis marcescibilis</name>
    <name type="common">Agaric fungus</name>
    <name type="synonym">Psathyrella marcescibilis</name>
    <dbReference type="NCBI Taxonomy" id="230819"/>
    <lineage>
        <taxon>Eukaryota</taxon>
        <taxon>Fungi</taxon>
        <taxon>Dikarya</taxon>
        <taxon>Basidiomycota</taxon>
        <taxon>Agaricomycotina</taxon>
        <taxon>Agaricomycetes</taxon>
        <taxon>Agaricomycetidae</taxon>
        <taxon>Agaricales</taxon>
        <taxon>Agaricineae</taxon>
        <taxon>Psathyrellaceae</taxon>
        <taxon>Coprinopsis</taxon>
    </lineage>
</organism>
<keyword evidence="2" id="KW-1133">Transmembrane helix</keyword>
<name>A0A5C3KS69_COPMA</name>
<keyword evidence="2" id="KW-0812">Transmembrane</keyword>
<feature type="compositionally biased region" description="Polar residues" evidence="1">
    <location>
        <begin position="368"/>
        <end position="378"/>
    </location>
</feature>
<dbReference type="CDD" id="cd12087">
    <property type="entry name" value="TM_EGFR-like"/>
    <property type="match status" value="1"/>
</dbReference>
<feature type="region of interest" description="Disordered" evidence="1">
    <location>
        <begin position="400"/>
        <end position="452"/>
    </location>
</feature>
<keyword evidence="4" id="KW-1185">Reference proteome</keyword>
<dbReference type="Gene3D" id="2.60.120.260">
    <property type="entry name" value="Galactose-binding domain-like"/>
    <property type="match status" value="1"/>
</dbReference>
<evidence type="ECO:0000313" key="3">
    <source>
        <dbReference type="EMBL" id="TFK23469.1"/>
    </source>
</evidence>
<evidence type="ECO:0008006" key="5">
    <source>
        <dbReference type="Google" id="ProtNLM"/>
    </source>
</evidence>
<dbReference type="EMBL" id="ML210218">
    <property type="protein sequence ID" value="TFK23469.1"/>
    <property type="molecule type" value="Genomic_DNA"/>
</dbReference>
<accession>A0A5C3KS69</accession>
<dbReference type="AlphaFoldDB" id="A0A5C3KS69"/>
<evidence type="ECO:0000256" key="1">
    <source>
        <dbReference type="SAM" id="MobiDB-lite"/>
    </source>
</evidence>
<feature type="transmembrane region" description="Helical" evidence="2">
    <location>
        <begin position="321"/>
        <end position="344"/>
    </location>
</feature>
<feature type="region of interest" description="Disordered" evidence="1">
    <location>
        <begin position="350"/>
        <end position="382"/>
    </location>
</feature>
<reference evidence="3 4" key="1">
    <citation type="journal article" date="2019" name="Nat. Ecol. Evol.">
        <title>Megaphylogeny resolves global patterns of mushroom evolution.</title>
        <authorList>
            <person name="Varga T."/>
            <person name="Krizsan K."/>
            <person name="Foldi C."/>
            <person name="Dima B."/>
            <person name="Sanchez-Garcia M."/>
            <person name="Sanchez-Ramirez S."/>
            <person name="Szollosi G.J."/>
            <person name="Szarkandi J.G."/>
            <person name="Papp V."/>
            <person name="Albert L."/>
            <person name="Andreopoulos W."/>
            <person name="Angelini C."/>
            <person name="Antonin V."/>
            <person name="Barry K.W."/>
            <person name="Bougher N.L."/>
            <person name="Buchanan P."/>
            <person name="Buyck B."/>
            <person name="Bense V."/>
            <person name="Catcheside P."/>
            <person name="Chovatia M."/>
            <person name="Cooper J."/>
            <person name="Damon W."/>
            <person name="Desjardin D."/>
            <person name="Finy P."/>
            <person name="Geml J."/>
            <person name="Haridas S."/>
            <person name="Hughes K."/>
            <person name="Justo A."/>
            <person name="Karasinski D."/>
            <person name="Kautmanova I."/>
            <person name="Kiss B."/>
            <person name="Kocsube S."/>
            <person name="Kotiranta H."/>
            <person name="LaButti K.M."/>
            <person name="Lechner B.E."/>
            <person name="Liimatainen K."/>
            <person name="Lipzen A."/>
            <person name="Lukacs Z."/>
            <person name="Mihaltcheva S."/>
            <person name="Morgado L.N."/>
            <person name="Niskanen T."/>
            <person name="Noordeloos M.E."/>
            <person name="Ohm R.A."/>
            <person name="Ortiz-Santana B."/>
            <person name="Ovrebo C."/>
            <person name="Racz N."/>
            <person name="Riley R."/>
            <person name="Savchenko A."/>
            <person name="Shiryaev A."/>
            <person name="Soop K."/>
            <person name="Spirin V."/>
            <person name="Szebenyi C."/>
            <person name="Tomsovsky M."/>
            <person name="Tulloss R.E."/>
            <person name="Uehling J."/>
            <person name="Grigoriev I.V."/>
            <person name="Vagvolgyi C."/>
            <person name="Papp T."/>
            <person name="Martin F.M."/>
            <person name="Miettinen O."/>
            <person name="Hibbett D.S."/>
            <person name="Nagy L.G."/>
        </authorList>
    </citation>
    <scope>NUCLEOTIDE SEQUENCE [LARGE SCALE GENOMIC DNA]</scope>
    <source>
        <strain evidence="3 4">CBS 121175</strain>
    </source>
</reference>
<evidence type="ECO:0000256" key="2">
    <source>
        <dbReference type="SAM" id="Phobius"/>
    </source>
</evidence>
<sequence length="493" mass="52350">MTSNRTATRWTVVDDADPAITFEGSWTEVSNDRFADVGVYGPAYLQGQHGTSSTGTVSFTFNGARVRLYGTNDVLNSSGVIDPSWTCDVDGIEYPPREAWRLPINNWAMCSVTLNTSGEHTFTLTATSEGTTFWVDYIEYIPNAALSATISPTVLIDDTDAAVRYLSGGWTAYEDETMMTLQPESTLSVTFVGTRIEWVGWYPSALPRGPSTGTYSIDGGSPVPFNIKGLASGSETLYGQVFFEVGGLSSGFHELFVKHNGPGAPLVLDYFRVEDGEILQPTLGGTQEVGLEEGREITIAGSTTGAGAGEKSNSSGTSVGAIVGGVLGGLAALGIIALLVWFFVFRKSRRNRESPPSDGSIPEKPATSILTGGSSSSPHGLHAGYEGAPLLLSTQSPAANATTFNTNPQNFIQANNSGGPNYQPSAQFVDATSQADRSSYSQPSPMSGTSHLTPLRRGMVAPADNYNVQQAHQFTDGSDAARGSYGQNFYPQR</sequence>
<gene>
    <name evidence="3" type="ORF">FA15DRAFT_757239</name>
</gene>
<keyword evidence="2" id="KW-0472">Membrane</keyword>